<sequence length="522" mass="57031">MPELLLQSALAASRSKDFAIRAAQIKSSCINQHGDHESLVSCPQCYGLLLDALRARYLGSSSNTSNTGAPADQQQHEWFTSRPAFLSALNLLIDSAKEYQVPPKAIDDRVQEERSRWYAERVRSSLLRLMVDDPSMRGIVFEKLEDLSTATAGGDPVALAREVAEILRKGPLAPEKGTERHLPERVAAASGGIGKVEVLRDAFFRAEDGTVPEDHRKYLDMLLHHGLSMEQVVDRILDERQTATGAREQTDKLNQRLDELRRARAAHEAQKSRKAQRRESLAQQKVPDELYHLPTCAVCGQEPRTEDYFTCSICTILTTAGTQSKQTVFCSERCEQQGHPSHAETHTCASALDCIQLHPANTNTTTSTNQNPKEEEEDTPMADAPPPPPPTELRFCTECLTTLKRPTAWCSLACADANFQTHREAVHLPGRARLGLGLVPGGGGGGGGERADDEAQLEYYPPPHSPSSAASASASASAPAKGEGEEGGKRYRARDIAALTTGLGEAVREWEGRNRVRLEGSV</sequence>
<reference evidence="2" key="2">
    <citation type="submission" date="2023-06" db="EMBL/GenBank/DDBJ databases">
        <authorList>
            <consortium name="Lawrence Berkeley National Laboratory"/>
            <person name="Haridas S."/>
            <person name="Hensen N."/>
            <person name="Bonometti L."/>
            <person name="Westerberg I."/>
            <person name="Brannstrom I.O."/>
            <person name="Guillou S."/>
            <person name="Cros-Aarteil S."/>
            <person name="Calhoun S."/>
            <person name="Kuo A."/>
            <person name="Mondo S."/>
            <person name="Pangilinan J."/>
            <person name="Riley R."/>
            <person name="Labutti K."/>
            <person name="Andreopoulos B."/>
            <person name="Lipzen A."/>
            <person name="Chen C."/>
            <person name="Yanf M."/>
            <person name="Daum C."/>
            <person name="Ng V."/>
            <person name="Clum A."/>
            <person name="Steindorff A."/>
            <person name="Ohm R."/>
            <person name="Martin F."/>
            <person name="Silar P."/>
            <person name="Natvig D."/>
            <person name="Lalanne C."/>
            <person name="Gautier V."/>
            <person name="Ament-Velasquez S.L."/>
            <person name="Kruys A."/>
            <person name="Hutchinson M.I."/>
            <person name="Powell A.J."/>
            <person name="Barry K."/>
            <person name="Miller A.N."/>
            <person name="Grigoriev I.V."/>
            <person name="Debuchy R."/>
            <person name="Gladieux P."/>
            <person name="Thoren M.H."/>
            <person name="Johannesson H."/>
        </authorList>
    </citation>
    <scope>NUCLEOTIDE SEQUENCE</scope>
    <source>
        <strain evidence="2">CBS 168.71</strain>
    </source>
</reference>
<feature type="compositionally biased region" description="Gly residues" evidence="1">
    <location>
        <begin position="439"/>
        <end position="448"/>
    </location>
</feature>
<keyword evidence="3" id="KW-1185">Reference proteome</keyword>
<feature type="compositionally biased region" description="Low complexity" evidence="1">
    <location>
        <begin position="361"/>
        <end position="371"/>
    </location>
</feature>
<dbReference type="AlphaFoldDB" id="A0AAE0LUR0"/>
<comment type="caution">
    <text evidence="2">The sequence shown here is derived from an EMBL/GenBank/DDBJ whole genome shotgun (WGS) entry which is preliminary data.</text>
</comment>
<feature type="region of interest" description="Disordered" evidence="1">
    <location>
        <begin position="360"/>
        <end position="390"/>
    </location>
</feature>
<evidence type="ECO:0000313" key="3">
    <source>
        <dbReference type="Proteomes" id="UP001278766"/>
    </source>
</evidence>
<organism evidence="2 3">
    <name type="scientific">Chaetomium fimeti</name>
    <dbReference type="NCBI Taxonomy" id="1854472"/>
    <lineage>
        <taxon>Eukaryota</taxon>
        <taxon>Fungi</taxon>
        <taxon>Dikarya</taxon>
        <taxon>Ascomycota</taxon>
        <taxon>Pezizomycotina</taxon>
        <taxon>Sordariomycetes</taxon>
        <taxon>Sordariomycetidae</taxon>
        <taxon>Sordariales</taxon>
        <taxon>Chaetomiaceae</taxon>
        <taxon>Chaetomium</taxon>
    </lineage>
</organism>
<dbReference type="GeneID" id="87842849"/>
<evidence type="ECO:0000313" key="2">
    <source>
        <dbReference type="EMBL" id="KAK3298233.1"/>
    </source>
</evidence>
<reference evidence="2" key="1">
    <citation type="journal article" date="2023" name="Mol. Phylogenet. Evol.">
        <title>Genome-scale phylogeny and comparative genomics of the fungal order Sordariales.</title>
        <authorList>
            <person name="Hensen N."/>
            <person name="Bonometti L."/>
            <person name="Westerberg I."/>
            <person name="Brannstrom I.O."/>
            <person name="Guillou S."/>
            <person name="Cros-Aarteil S."/>
            <person name="Calhoun S."/>
            <person name="Haridas S."/>
            <person name="Kuo A."/>
            <person name="Mondo S."/>
            <person name="Pangilinan J."/>
            <person name="Riley R."/>
            <person name="LaButti K."/>
            <person name="Andreopoulos B."/>
            <person name="Lipzen A."/>
            <person name="Chen C."/>
            <person name="Yan M."/>
            <person name="Daum C."/>
            <person name="Ng V."/>
            <person name="Clum A."/>
            <person name="Steindorff A."/>
            <person name="Ohm R.A."/>
            <person name="Martin F."/>
            <person name="Silar P."/>
            <person name="Natvig D.O."/>
            <person name="Lalanne C."/>
            <person name="Gautier V."/>
            <person name="Ament-Velasquez S.L."/>
            <person name="Kruys A."/>
            <person name="Hutchinson M.I."/>
            <person name="Powell A.J."/>
            <person name="Barry K."/>
            <person name="Miller A.N."/>
            <person name="Grigoriev I.V."/>
            <person name="Debuchy R."/>
            <person name="Gladieux P."/>
            <person name="Hiltunen Thoren M."/>
            <person name="Johannesson H."/>
        </authorList>
    </citation>
    <scope>NUCLEOTIDE SEQUENCE</scope>
    <source>
        <strain evidence="2">CBS 168.71</strain>
    </source>
</reference>
<dbReference type="RefSeq" id="XP_062661747.1">
    <property type="nucleotide sequence ID" value="XM_062805901.1"/>
</dbReference>
<dbReference type="Proteomes" id="UP001278766">
    <property type="component" value="Unassembled WGS sequence"/>
</dbReference>
<name>A0AAE0LUR0_9PEZI</name>
<evidence type="ECO:0008006" key="4">
    <source>
        <dbReference type="Google" id="ProtNLM"/>
    </source>
</evidence>
<protein>
    <recommendedName>
        <fullName evidence="4">MYND-type zinc finger protein samB</fullName>
    </recommendedName>
</protein>
<feature type="region of interest" description="Disordered" evidence="1">
    <location>
        <begin position="263"/>
        <end position="283"/>
    </location>
</feature>
<gene>
    <name evidence="2" type="ORF">B0H64DRAFT_429496</name>
</gene>
<evidence type="ECO:0000256" key="1">
    <source>
        <dbReference type="SAM" id="MobiDB-lite"/>
    </source>
</evidence>
<feature type="compositionally biased region" description="Low complexity" evidence="1">
    <location>
        <begin position="466"/>
        <end position="480"/>
    </location>
</feature>
<feature type="compositionally biased region" description="Basic and acidic residues" evidence="1">
    <location>
        <begin position="482"/>
        <end position="493"/>
    </location>
</feature>
<accession>A0AAE0LUR0</accession>
<feature type="region of interest" description="Disordered" evidence="1">
    <location>
        <begin position="439"/>
        <end position="493"/>
    </location>
</feature>
<proteinExistence type="predicted"/>
<dbReference type="EMBL" id="JAUEPN010000002">
    <property type="protein sequence ID" value="KAK3298233.1"/>
    <property type="molecule type" value="Genomic_DNA"/>
</dbReference>